<keyword evidence="1" id="KW-0472">Membrane</keyword>
<name>A0A1E8B7M7_BACMY</name>
<dbReference type="PATRIC" id="fig|86662.25.peg.2510"/>
<keyword evidence="1" id="KW-1133">Transmembrane helix</keyword>
<keyword evidence="1" id="KW-0812">Transmembrane</keyword>
<dbReference type="PANTHER" id="PTHR40076:SF1">
    <property type="entry name" value="MEMBRANE PROTEIN"/>
    <property type="match status" value="1"/>
</dbReference>
<dbReference type="EMBL" id="LXLT01000027">
    <property type="protein sequence ID" value="OFD79445.1"/>
    <property type="molecule type" value="Genomic_DNA"/>
</dbReference>
<evidence type="ECO:0000313" key="3">
    <source>
        <dbReference type="Proteomes" id="UP000175706"/>
    </source>
</evidence>
<evidence type="ECO:0000256" key="1">
    <source>
        <dbReference type="SAM" id="Phobius"/>
    </source>
</evidence>
<feature type="transmembrane region" description="Helical" evidence="1">
    <location>
        <begin position="21"/>
        <end position="53"/>
    </location>
</feature>
<dbReference type="PANTHER" id="PTHR40076">
    <property type="entry name" value="MEMBRANE PROTEIN-RELATED"/>
    <property type="match status" value="1"/>
</dbReference>
<feature type="transmembrane region" description="Helical" evidence="1">
    <location>
        <begin position="136"/>
        <end position="157"/>
    </location>
</feature>
<dbReference type="InterPro" id="IPR010380">
    <property type="entry name" value="DUF975"/>
</dbReference>
<feature type="transmembrane region" description="Helical" evidence="1">
    <location>
        <begin position="73"/>
        <end position="94"/>
    </location>
</feature>
<dbReference type="AlphaFoldDB" id="A0A1E8B7M7"/>
<sequence length="252" mass="28663">MISDLKKEALSSIRGNWGLGVGVTLLYYGIPAIGMFIIGCLIFMLFSLIIGMIDPDSFVEYSVTGEAIADSSAVFFLGLATVIMWAIIFIIYIATQSIMGYGYNNFTLRLAKKESTTISDLFEGFKKNNLFRSLKLGILQTILILLWSLLLIVPGIIKFFSYSMAYYILIENPEYTASEAIKKSKEMMQGHKLDLFITWLSFIGWFILGSLVGIFTLNIPYLWINPYYTTTISHFYLNLSKRENNMEELRVN</sequence>
<dbReference type="Pfam" id="PF06161">
    <property type="entry name" value="DUF975"/>
    <property type="match status" value="1"/>
</dbReference>
<comment type="caution">
    <text evidence="2">The sequence shown here is derived from an EMBL/GenBank/DDBJ whole genome shotgun (WGS) entry which is preliminary data.</text>
</comment>
<dbReference type="Proteomes" id="UP000175706">
    <property type="component" value="Unassembled WGS sequence"/>
</dbReference>
<evidence type="ECO:0000313" key="2">
    <source>
        <dbReference type="EMBL" id="OFD79445.1"/>
    </source>
</evidence>
<dbReference type="RefSeq" id="WP_070142950.1">
    <property type="nucleotide sequence ID" value="NZ_CP035958.1"/>
</dbReference>
<accession>A0A1E8B7M7</accession>
<reference evidence="2 3" key="1">
    <citation type="submission" date="2016-05" db="EMBL/GenBank/DDBJ databases">
        <title>Bacillus thuringiensis and Bacillus weihenstephanensis as novel biocontrol agents of wilt causing Verticillium species.</title>
        <authorList>
            <person name="Hollensteiner J."/>
            <person name="Wemheuer F."/>
            <person name="Harting R."/>
            <person name="Kolarzyk A."/>
            <person name="Diaz-Valerio S."/>
            <person name="Poehlein A."/>
            <person name="Brzuszkiewicz E."/>
            <person name="Nesemann K."/>
            <person name="Braus-Stromeyer S."/>
            <person name="Braus G."/>
            <person name="Daniel R."/>
            <person name="Liesegang H."/>
        </authorList>
    </citation>
    <scope>NUCLEOTIDE SEQUENCE [LARGE SCALE GENOMIC DNA]</scope>
    <source>
        <strain evidence="2 3">GOE8</strain>
    </source>
</reference>
<proteinExistence type="predicted"/>
<feature type="transmembrane region" description="Helical" evidence="1">
    <location>
        <begin position="196"/>
        <end position="217"/>
    </location>
</feature>
<protein>
    <recommendedName>
        <fullName evidence="4">DUF975 family protein</fullName>
    </recommendedName>
</protein>
<evidence type="ECO:0008006" key="4">
    <source>
        <dbReference type="Google" id="ProtNLM"/>
    </source>
</evidence>
<organism evidence="2 3">
    <name type="scientific">Bacillus mycoides</name>
    <dbReference type="NCBI Taxonomy" id="1405"/>
    <lineage>
        <taxon>Bacteria</taxon>
        <taxon>Bacillati</taxon>
        <taxon>Bacillota</taxon>
        <taxon>Bacilli</taxon>
        <taxon>Bacillales</taxon>
        <taxon>Bacillaceae</taxon>
        <taxon>Bacillus</taxon>
        <taxon>Bacillus cereus group</taxon>
    </lineage>
</organism>
<gene>
    <name evidence="2" type="ORF">BWGOE8_24860</name>
</gene>